<keyword evidence="1" id="KW-1133">Transmembrane helix</keyword>
<organism evidence="2">
    <name type="scientific">marine metagenome</name>
    <dbReference type="NCBI Taxonomy" id="408172"/>
    <lineage>
        <taxon>unclassified sequences</taxon>
        <taxon>metagenomes</taxon>
        <taxon>ecological metagenomes</taxon>
    </lineage>
</organism>
<keyword evidence="1" id="KW-0472">Membrane</keyword>
<protein>
    <submittedName>
        <fullName evidence="2">Uncharacterized protein</fullName>
    </submittedName>
</protein>
<proteinExistence type="predicted"/>
<dbReference type="EMBL" id="UINC01118014">
    <property type="protein sequence ID" value="SVC90852.1"/>
    <property type="molecule type" value="Genomic_DNA"/>
</dbReference>
<name>A0A382R115_9ZZZZ</name>
<dbReference type="AlphaFoldDB" id="A0A382R115"/>
<evidence type="ECO:0000313" key="2">
    <source>
        <dbReference type="EMBL" id="SVC90852.1"/>
    </source>
</evidence>
<reference evidence="2" key="1">
    <citation type="submission" date="2018-05" db="EMBL/GenBank/DDBJ databases">
        <authorList>
            <person name="Lanie J.A."/>
            <person name="Ng W.-L."/>
            <person name="Kazmierczak K.M."/>
            <person name="Andrzejewski T.M."/>
            <person name="Davidsen T.M."/>
            <person name="Wayne K.J."/>
            <person name="Tettelin H."/>
            <person name="Glass J.I."/>
            <person name="Rusch D."/>
            <person name="Podicherti R."/>
            <person name="Tsui H.-C.T."/>
            <person name="Winkler M.E."/>
        </authorList>
    </citation>
    <scope>NUCLEOTIDE SEQUENCE</scope>
</reference>
<feature type="transmembrane region" description="Helical" evidence="1">
    <location>
        <begin position="5"/>
        <end position="23"/>
    </location>
</feature>
<accession>A0A382R115</accession>
<keyword evidence="1" id="KW-0812">Transmembrane</keyword>
<evidence type="ECO:0000256" key="1">
    <source>
        <dbReference type="SAM" id="Phobius"/>
    </source>
</evidence>
<gene>
    <name evidence="2" type="ORF">METZ01_LOCUS343706</name>
</gene>
<sequence length="25" mass="2919">MKKNFIIILNLIFLILLIVPSFGEE</sequence>
<feature type="non-terminal residue" evidence="2">
    <location>
        <position position="25"/>
    </location>
</feature>